<accession>A0A099EWX7</accession>
<name>A0A099EWX7_9RHOB</name>
<dbReference type="AlphaFoldDB" id="A0A099EWX7"/>
<organism evidence="1 2">
    <name type="scientific">Paracoccus sphaerophysae</name>
    <dbReference type="NCBI Taxonomy" id="690417"/>
    <lineage>
        <taxon>Bacteria</taxon>
        <taxon>Pseudomonadati</taxon>
        <taxon>Pseudomonadota</taxon>
        <taxon>Alphaproteobacteria</taxon>
        <taxon>Rhodobacterales</taxon>
        <taxon>Paracoccaceae</taxon>
        <taxon>Paracoccus</taxon>
    </lineage>
</organism>
<reference evidence="1 2" key="2">
    <citation type="submission" date="2014-10" db="EMBL/GenBank/DDBJ databases">
        <title>Paracoccus sanguinis sp. nov., isolated from clinical specimens of New York State patients.</title>
        <authorList>
            <person name="Mingle L.A."/>
            <person name="Cole J.A."/>
            <person name="Lapierre P."/>
            <person name="Musser K.A."/>
        </authorList>
    </citation>
    <scope>NUCLEOTIDE SEQUENCE [LARGE SCALE GENOMIC DNA]</scope>
    <source>
        <strain evidence="1 2">HAMBI 3106</strain>
    </source>
</reference>
<comment type="caution">
    <text evidence="1">The sequence shown here is derived from an EMBL/GenBank/DDBJ whole genome shotgun (WGS) entry which is preliminary data.</text>
</comment>
<gene>
    <name evidence="1" type="ORF">IC63_14710</name>
</gene>
<protein>
    <submittedName>
        <fullName evidence="1">Uncharacterized protein</fullName>
    </submittedName>
</protein>
<reference evidence="1 2" key="1">
    <citation type="submission" date="2014-09" db="EMBL/GenBank/DDBJ databases">
        <authorList>
            <person name="McGinnis J.M."/>
            <person name="Wolfgang W.J."/>
        </authorList>
    </citation>
    <scope>NUCLEOTIDE SEQUENCE [LARGE SCALE GENOMIC DNA]</scope>
    <source>
        <strain evidence="1 2">HAMBI 3106</strain>
    </source>
</reference>
<dbReference type="STRING" id="690417.IC63_14710"/>
<evidence type="ECO:0000313" key="1">
    <source>
        <dbReference type="EMBL" id="KGJ02447.1"/>
    </source>
</evidence>
<proteinExistence type="predicted"/>
<dbReference type="EMBL" id="JRKS01000068">
    <property type="protein sequence ID" value="KGJ02447.1"/>
    <property type="molecule type" value="Genomic_DNA"/>
</dbReference>
<sequence>MKLYLGDCHAQAVRAQAVAEAIELMADKGMAQHKTTGELLAVLVGIIAELQSALDVVNLPQWEAA</sequence>
<evidence type="ECO:0000313" key="2">
    <source>
        <dbReference type="Proteomes" id="UP000029917"/>
    </source>
</evidence>
<dbReference type="Proteomes" id="UP000029917">
    <property type="component" value="Unassembled WGS sequence"/>
</dbReference>
<keyword evidence="2" id="KW-1185">Reference proteome</keyword>